<dbReference type="SUPFAM" id="SSF55186">
    <property type="entry name" value="ThrRS/AlaRS common domain"/>
    <property type="match status" value="1"/>
</dbReference>
<comment type="cofactor">
    <cofactor evidence="1">
        <name>Zn(2+)</name>
        <dbReference type="ChEBI" id="CHEBI:29105"/>
    </cofactor>
</comment>
<reference evidence="6 7" key="1">
    <citation type="submission" date="2023-09" db="EMBL/GenBank/DDBJ databases">
        <title>Genomes of two closely related lineages of the louse Polyplax serrata with different host specificities.</title>
        <authorList>
            <person name="Martinu J."/>
            <person name="Tarabai H."/>
            <person name="Stefka J."/>
            <person name="Hypsa V."/>
        </authorList>
    </citation>
    <scope>NUCLEOTIDE SEQUENCE [LARGE SCALE GENOMIC DNA]</scope>
    <source>
        <strain evidence="6">98ZLc_SE</strain>
    </source>
</reference>
<dbReference type="PANTHER" id="PTHR43462">
    <property type="entry name" value="ALANYL-TRNA EDITING PROTEIN"/>
    <property type="match status" value="1"/>
</dbReference>
<evidence type="ECO:0000256" key="1">
    <source>
        <dbReference type="ARBA" id="ARBA00001947"/>
    </source>
</evidence>
<evidence type="ECO:0000313" key="7">
    <source>
        <dbReference type="Proteomes" id="UP001359485"/>
    </source>
</evidence>
<dbReference type="Gene3D" id="2.40.30.130">
    <property type="match status" value="1"/>
</dbReference>
<dbReference type="SUPFAM" id="SSF50447">
    <property type="entry name" value="Translation proteins"/>
    <property type="match status" value="1"/>
</dbReference>
<proteinExistence type="inferred from homology"/>
<keyword evidence="7" id="KW-1185">Reference proteome</keyword>
<dbReference type="PANTHER" id="PTHR43462:SF1">
    <property type="entry name" value="ALANYL-TRNA EDITING PROTEIN AARSD1"/>
    <property type="match status" value="1"/>
</dbReference>
<comment type="similarity">
    <text evidence="2">Belongs to the class-II aminoacyl-tRNA synthetase family. Alax-L subfamily.</text>
</comment>
<dbReference type="Gene3D" id="3.30.980.10">
    <property type="entry name" value="Threonyl-trna Synthetase, Chain A, domain 2"/>
    <property type="match status" value="1"/>
</dbReference>
<dbReference type="Proteomes" id="UP001359485">
    <property type="component" value="Unassembled WGS sequence"/>
</dbReference>
<name>A0ABR1AXT5_POLSC</name>
<dbReference type="EMBL" id="JAWJWF010000007">
    <property type="protein sequence ID" value="KAK6631006.1"/>
    <property type="molecule type" value="Genomic_DNA"/>
</dbReference>
<dbReference type="InterPro" id="IPR018163">
    <property type="entry name" value="Thr/Ala-tRNA-synth_IIc_edit"/>
</dbReference>
<evidence type="ECO:0000256" key="2">
    <source>
        <dbReference type="ARBA" id="ARBA00008429"/>
    </source>
</evidence>
<evidence type="ECO:0000256" key="4">
    <source>
        <dbReference type="ARBA" id="ARBA00022833"/>
    </source>
</evidence>
<dbReference type="InterPro" id="IPR051335">
    <property type="entry name" value="Alanyl-tRNA_Editing_Enzymes"/>
</dbReference>
<dbReference type="InterPro" id="IPR012947">
    <property type="entry name" value="tRNA_SAD"/>
</dbReference>
<dbReference type="Pfam" id="PF07973">
    <property type="entry name" value="tRNA_SAD"/>
    <property type="match status" value="1"/>
</dbReference>
<dbReference type="InterPro" id="IPR009000">
    <property type="entry name" value="Transl_B-barrel_sf"/>
</dbReference>
<protein>
    <recommendedName>
        <fullName evidence="5">Threonyl/alanyl tRNA synthetase SAD domain-containing protein</fullName>
    </recommendedName>
</protein>
<keyword evidence="4" id="KW-0862">Zinc</keyword>
<accession>A0ABR1AXT5</accession>
<dbReference type="SMART" id="SM00863">
    <property type="entry name" value="tRNA_SAD"/>
    <property type="match status" value="1"/>
</dbReference>
<organism evidence="6 7">
    <name type="scientific">Polyplax serrata</name>
    <name type="common">Common mouse louse</name>
    <dbReference type="NCBI Taxonomy" id="468196"/>
    <lineage>
        <taxon>Eukaryota</taxon>
        <taxon>Metazoa</taxon>
        <taxon>Ecdysozoa</taxon>
        <taxon>Arthropoda</taxon>
        <taxon>Hexapoda</taxon>
        <taxon>Insecta</taxon>
        <taxon>Pterygota</taxon>
        <taxon>Neoptera</taxon>
        <taxon>Paraneoptera</taxon>
        <taxon>Psocodea</taxon>
        <taxon>Troctomorpha</taxon>
        <taxon>Phthiraptera</taxon>
        <taxon>Anoplura</taxon>
        <taxon>Polyplacidae</taxon>
        <taxon>Polyplax</taxon>
    </lineage>
</organism>
<gene>
    <name evidence="6" type="ORF">RUM44_003178</name>
</gene>
<evidence type="ECO:0000259" key="5">
    <source>
        <dbReference type="SMART" id="SM00863"/>
    </source>
</evidence>
<evidence type="ECO:0000313" key="6">
    <source>
        <dbReference type="EMBL" id="KAK6631006.1"/>
    </source>
</evidence>
<sequence length="400" mass="45253">MVFACQRDSFQRQLSSKVKSCTKGVGEYADFYEVICEDSVLFPEGGGQPCDTGFINDIAVEQVLRRGNEAVMYVKEPVPIGEEVTQSVNWDRRLDHMQQHSGQHLITAIINAEYKIDTTSWWLGDKVSHIELETKQLTDKQIKNIEMLANEKILKQSPVVVKLCNIGDESLKVARTRGLPNNVSGPIRIIEITGMESDLCCGTHVNNLGELQCIKLLHAEKGKKNKTNLFFLTGNRVLKYLSECLNRECGLRQLLKNEPALHVDLVKKLQQNLKITNKKLTALLKEIAICEAEKFRRLKPKPRYYAHHNKEAESDYLENFWRTVRDDESIEQTFFMLAAGTDTGSLLLQGDEHDLLILGPKIADILGGKGCIHGRRFQAKVSKLGCFSDAQKILSLHFDK</sequence>
<comment type="caution">
    <text evidence="6">The sequence shown here is derived from an EMBL/GenBank/DDBJ whole genome shotgun (WGS) entry which is preliminary data.</text>
</comment>
<feature type="domain" description="Threonyl/alanyl tRNA synthetase SAD" evidence="5">
    <location>
        <begin position="187"/>
        <end position="230"/>
    </location>
</feature>
<evidence type="ECO:0000256" key="3">
    <source>
        <dbReference type="ARBA" id="ARBA00022723"/>
    </source>
</evidence>
<keyword evidence="3" id="KW-0479">Metal-binding</keyword>